<reference evidence="7 8" key="1">
    <citation type="submission" date="2017-05" db="EMBL/GenBank/DDBJ databases">
        <title>Vagococcus spp. assemblies.</title>
        <authorList>
            <person name="Gulvik C.A."/>
        </authorList>
    </citation>
    <scope>NUCLEOTIDE SEQUENCE [LARGE SCALE GENOMIC DNA]</scope>
    <source>
        <strain evidence="7 8">SS1995</strain>
    </source>
</reference>
<organism evidence="7 8">
    <name type="scientific">Vagococcus vulneris</name>
    <dbReference type="NCBI Taxonomy" id="1977869"/>
    <lineage>
        <taxon>Bacteria</taxon>
        <taxon>Bacillati</taxon>
        <taxon>Bacillota</taxon>
        <taxon>Bacilli</taxon>
        <taxon>Lactobacillales</taxon>
        <taxon>Enterococcaceae</taxon>
        <taxon>Vagococcus</taxon>
    </lineage>
</organism>
<dbReference type="InterPro" id="IPR044068">
    <property type="entry name" value="CB"/>
</dbReference>
<evidence type="ECO:0000313" key="7">
    <source>
        <dbReference type="EMBL" id="RSU00119.1"/>
    </source>
</evidence>
<dbReference type="GO" id="GO:0015074">
    <property type="term" value="P:DNA integration"/>
    <property type="evidence" value="ECO:0007669"/>
    <property type="project" value="InterPro"/>
</dbReference>
<keyword evidence="3" id="KW-0233">DNA recombination</keyword>
<dbReference type="OrthoDB" id="107900at2"/>
<name>A0A430A1A8_9ENTE</name>
<protein>
    <recommendedName>
        <fullName evidence="9">Recombinase</fullName>
    </recommendedName>
</protein>
<feature type="domain" description="Tyr recombinase" evidence="5">
    <location>
        <begin position="129"/>
        <end position="318"/>
    </location>
</feature>
<evidence type="ECO:0000256" key="2">
    <source>
        <dbReference type="ARBA" id="ARBA00023125"/>
    </source>
</evidence>
<dbReference type="PANTHER" id="PTHR30349:SF41">
    <property type="entry name" value="INTEGRASE_RECOMBINASE PROTEIN MJ0367-RELATED"/>
    <property type="match status" value="1"/>
</dbReference>
<evidence type="ECO:0000313" key="8">
    <source>
        <dbReference type="Proteomes" id="UP000287857"/>
    </source>
</evidence>
<dbReference type="InterPro" id="IPR002104">
    <property type="entry name" value="Integrase_catalytic"/>
</dbReference>
<evidence type="ECO:0000256" key="4">
    <source>
        <dbReference type="PROSITE-ProRule" id="PRU01248"/>
    </source>
</evidence>
<evidence type="ECO:0000256" key="1">
    <source>
        <dbReference type="ARBA" id="ARBA00008857"/>
    </source>
</evidence>
<dbReference type="GO" id="GO:0003677">
    <property type="term" value="F:DNA binding"/>
    <property type="evidence" value="ECO:0007669"/>
    <property type="project" value="UniProtKB-UniRule"/>
</dbReference>
<dbReference type="Gene3D" id="1.10.443.10">
    <property type="entry name" value="Intergrase catalytic core"/>
    <property type="match status" value="1"/>
</dbReference>
<sequence length="329" mass="37982">MFIEISLAELLAEMELNDRSRGLTCRTIAKNNKVLRMFFTYLDEHFGITKVSEVKPVHIKQFMVFKNDSGAAESYVNVFLRCIRALFSFAVDEEYILEKNNPVTKVKWMKEQKKQVRAWSDNDVIKMVNHTQSKTKETKKKVTKSRGHMSWFVAERNRLMILLLADTGIRVGELTNLRETDITDRAVYINRGKGKKDRSVYCSPLVAKQKIKYDRAKKIYFSNKNTALKNDYIFVSKTGDKLSVDMAERFVTQIGSDAGCDPSIRMSPHTFRHYFTQKQLDLGANIYDLQILLGHTSIKTTETYLKSISSDTVLERGMEKSPLMNLNKK</sequence>
<evidence type="ECO:0000259" key="6">
    <source>
        <dbReference type="PROSITE" id="PS51900"/>
    </source>
</evidence>
<gene>
    <name evidence="7" type="ORF">CBF37_02130</name>
</gene>
<comment type="caution">
    <text evidence="7">The sequence shown here is derived from an EMBL/GenBank/DDBJ whole genome shotgun (WGS) entry which is preliminary data.</text>
</comment>
<dbReference type="GO" id="GO:0006310">
    <property type="term" value="P:DNA recombination"/>
    <property type="evidence" value="ECO:0007669"/>
    <property type="project" value="UniProtKB-KW"/>
</dbReference>
<feature type="domain" description="Core-binding (CB)" evidence="6">
    <location>
        <begin position="1"/>
        <end position="91"/>
    </location>
</feature>
<dbReference type="Proteomes" id="UP000287857">
    <property type="component" value="Unassembled WGS sequence"/>
</dbReference>
<evidence type="ECO:0000256" key="3">
    <source>
        <dbReference type="ARBA" id="ARBA00023172"/>
    </source>
</evidence>
<keyword evidence="2 4" id="KW-0238">DNA-binding</keyword>
<dbReference type="PROSITE" id="PS51900">
    <property type="entry name" value="CB"/>
    <property type="match status" value="1"/>
</dbReference>
<evidence type="ECO:0000259" key="5">
    <source>
        <dbReference type="PROSITE" id="PS51898"/>
    </source>
</evidence>
<keyword evidence="8" id="KW-1185">Reference proteome</keyword>
<dbReference type="InterPro" id="IPR050090">
    <property type="entry name" value="Tyrosine_recombinase_XerCD"/>
</dbReference>
<dbReference type="SUPFAM" id="SSF56349">
    <property type="entry name" value="DNA breaking-rejoining enzymes"/>
    <property type="match status" value="1"/>
</dbReference>
<dbReference type="PANTHER" id="PTHR30349">
    <property type="entry name" value="PHAGE INTEGRASE-RELATED"/>
    <property type="match status" value="1"/>
</dbReference>
<dbReference type="Pfam" id="PF00589">
    <property type="entry name" value="Phage_integrase"/>
    <property type="match status" value="1"/>
</dbReference>
<dbReference type="InterPro" id="IPR010998">
    <property type="entry name" value="Integrase_recombinase_N"/>
</dbReference>
<dbReference type="AlphaFoldDB" id="A0A430A1A8"/>
<dbReference type="EMBL" id="NGJS01000002">
    <property type="protein sequence ID" value="RSU00119.1"/>
    <property type="molecule type" value="Genomic_DNA"/>
</dbReference>
<dbReference type="InterPro" id="IPR011010">
    <property type="entry name" value="DNA_brk_join_enz"/>
</dbReference>
<evidence type="ECO:0008006" key="9">
    <source>
        <dbReference type="Google" id="ProtNLM"/>
    </source>
</evidence>
<dbReference type="Gene3D" id="1.10.150.130">
    <property type="match status" value="1"/>
</dbReference>
<dbReference type="InterPro" id="IPR013762">
    <property type="entry name" value="Integrase-like_cat_sf"/>
</dbReference>
<accession>A0A430A1A8</accession>
<dbReference type="PROSITE" id="PS51898">
    <property type="entry name" value="TYR_RECOMBINASE"/>
    <property type="match status" value="1"/>
</dbReference>
<proteinExistence type="inferred from homology"/>
<comment type="similarity">
    <text evidence="1">Belongs to the 'phage' integrase family.</text>
</comment>
<dbReference type="CDD" id="cd00397">
    <property type="entry name" value="DNA_BRE_C"/>
    <property type="match status" value="1"/>
</dbReference>
<dbReference type="RefSeq" id="WP_125983071.1">
    <property type="nucleotide sequence ID" value="NZ_NGJS01000002.1"/>
</dbReference>